<dbReference type="PANTHER" id="PTHR39594:SF1">
    <property type="entry name" value="PROTEIN YCHQ"/>
    <property type="match status" value="1"/>
</dbReference>
<gene>
    <name evidence="2" type="ORF">CEW83_02185</name>
</gene>
<accession>A0A2U8GMI5</accession>
<feature type="transmembrane region" description="Helical" evidence="1">
    <location>
        <begin position="67"/>
        <end position="87"/>
    </location>
</feature>
<evidence type="ECO:0000256" key="1">
    <source>
        <dbReference type="SAM" id="Phobius"/>
    </source>
</evidence>
<dbReference type="RefSeq" id="WP_108947884.1">
    <property type="nucleotide sequence ID" value="NZ_CP022187.1"/>
</dbReference>
<evidence type="ECO:0000313" key="3">
    <source>
        <dbReference type="Proteomes" id="UP000244930"/>
    </source>
</evidence>
<dbReference type="PIRSF" id="PIRSF005610">
    <property type="entry name" value="SirB"/>
    <property type="match status" value="1"/>
</dbReference>
<dbReference type="PANTHER" id="PTHR39594">
    <property type="entry name" value="PROTEIN YCHQ"/>
    <property type="match status" value="1"/>
</dbReference>
<dbReference type="AlphaFoldDB" id="A0A2U8GMI5"/>
<dbReference type="KEGG" id="acom:CEW83_02185"/>
<evidence type="ECO:0000313" key="2">
    <source>
        <dbReference type="EMBL" id="AWI74176.1"/>
    </source>
</evidence>
<dbReference type="GO" id="GO:0005886">
    <property type="term" value="C:plasma membrane"/>
    <property type="evidence" value="ECO:0007669"/>
    <property type="project" value="TreeGrafter"/>
</dbReference>
<organism evidence="2 3">
    <name type="scientific">Parazoarcus communis</name>
    <dbReference type="NCBI Taxonomy" id="41977"/>
    <lineage>
        <taxon>Bacteria</taxon>
        <taxon>Pseudomonadati</taxon>
        <taxon>Pseudomonadota</taxon>
        <taxon>Betaproteobacteria</taxon>
        <taxon>Rhodocyclales</taxon>
        <taxon>Zoogloeaceae</taxon>
        <taxon>Parazoarcus</taxon>
    </lineage>
</organism>
<keyword evidence="1" id="KW-0472">Membrane</keyword>
<keyword evidence="3" id="KW-1185">Reference proteome</keyword>
<protein>
    <submittedName>
        <fullName evidence="2">Regulator SirB</fullName>
    </submittedName>
</protein>
<dbReference type="Pfam" id="PF04247">
    <property type="entry name" value="SirB"/>
    <property type="match status" value="1"/>
</dbReference>
<feature type="transmembrane region" description="Helical" evidence="1">
    <location>
        <begin position="99"/>
        <end position="117"/>
    </location>
</feature>
<sequence length="129" mass="14078">MYQAIKHIHVTCVILSLAGFALRGVWMLVDSRLLTHRLTRVLPHVVDTVLLGSAITLAVMIEQYPLQAPWVTAKVIGLIVYILLGAVALKRGRTRTVRGAAFVAALLVFSWIVSVALSKNVGGWFAVFA</sequence>
<dbReference type="EMBL" id="CP022187">
    <property type="protein sequence ID" value="AWI74176.1"/>
    <property type="molecule type" value="Genomic_DNA"/>
</dbReference>
<proteinExistence type="predicted"/>
<reference evidence="2 3" key="1">
    <citation type="submission" date="2017-06" db="EMBL/GenBank/DDBJ databases">
        <title>Azoarcus.</title>
        <authorList>
            <person name="Woo J.-H."/>
            <person name="Kim H.-S."/>
        </authorList>
    </citation>
    <scope>NUCLEOTIDE SEQUENCE [LARGE SCALE GENOMIC DNA]</scope>
    <source>
        <strain evidence="2 3">TSPY31</strain>
    </source>
</reference>
<name>A0A2U8GMI5_9RHOO</name>
<keyword evidence="1" id="KW-1133">Transmembrane helix</keyword>
<dbReference type="InterPro" id="IPR007360">
    <property type="entry name" value="SirB"/>
</dbReference>
<keyword evidence="1" id="KW-0812">Transmembrane</keyword>
<dbReference type="Proteomes" id="UP000244930">
    <property type="component" value="Chromosome"/>
</dbReference>
<feature type="transmembrane region" description="Helical" evidence="1">
    <location>
        <begin position="6"/>
        <end position="29"/>
    </location>
</feature>